<dbReference type="Gene3D" id="3.40.30.10">
    <property type="entry name" value="Glutaredoxin"/>
    <property type="match status" value="1"/>
</dbReference>
<dbReference type="PROSITE" id="PS51352">
    <property type="entry name" value="THIOREDOXIN_2"/>
    <property type="match status" value="1"/>
</dbReference>
<sequence length="162" mass="18257">MKYGISGRPVPELFVPYWIDAEGMHCPPVTLFSLGQRHRVLFFYQHWCPGCHSHGFPALLSLIERTRDRDVAYAVVQTVFEGAETNTPERLSEDQRRYDLRIPFGHDGRLPGHRLPTTMENYRTGGTPWFVAVDPAGVVLQDGFAIASEEFIAAVDKGRAPT</sequence>
<dbReference type="RefSeq" id="WP_130817731.1">
    <property type="nucleotide sequence ID" value="NZ_SIMR01000006.1"/>
</dbReference>
<dbReference type="InterPro" id="IPR036249">
    <property type="entry name" value="Thioredoxin-like_sf"/>
</dbReference>
<comment type="caution">
    <text evidence="2">The sequence shown here is derived from an EMBL/GenBank/DDBJ whole genome shotgun (WGS) entry which is preliminary data.</text>
</comment>
<reference evidence="2 3" key="1">
    <citation type="submission" date="2019-02" db="EMBL/GenBank/DDBJ databases">
        <title>The genomic architecture of introgression among sibling species of bacteria.</title>
        <authorList>
            <person name="Cavassim M.I.A."/>
            <person name="Moeskjaer S."/>
            <person name="Moslemi C."/>
            <person name="Fields B."/>
            <person name="Bachmann A."/>
            <person name="Vilhjalmsson B."/>
            <person name="Schierup M.H."/>
            <person name="Young J.P.W."/>
            <person name="Andersen S.U."/>
        </authorList>
    </citation>
    <scope>NUCLEOTIDE SEQUENCE [LARGE SCALE GENOMIC DNA]</scope>
    <source>
        <strain evidence="2 3">SM92</strain>
        <plasmid evidence="2">pSM92_Rh12</plasmid>
    </source>
</reference>
<protein>
    <submittedName>
        <fullName evidence="2">TlpA family protein disulfide reductase</fullName>
    </submittedName>
</protein>
<keyword evidence="2" id="KW-0614">Plasmid</keyword>
<evidence type="ECO:0000259" key="1">
    <source>
        <dbReference type="PROSITE" id="PS51352"/>
    </source>
</evidence>
<evidence type="ECO:0000313" key="3">
    <source>
        <dbReference type="Proteomes" id="UP000294215"/>
    </source>
</evidence>
<dbReference type="SUPFAM" id="SSF52833">
    <property type="entry name" value="Thioredoxin-like"/>
    <property type="match status" value="1"/>
</dbReference>
<evidence type="ECO:0000313" key="2">
    <source>
        <dbReference type="EMBL" id="TBC03044.1"/>
    </source>
</evidence>
<dbReference type="Proteomes" id="UP000294215">
    <property type="component" value="Unassembled WGS sequence"/>
</dbReference>
<gene>
    <name evidence="2" type="ORF">ELH40_36255</name>
</gene>
<organism evidence="2 3">
    <name type="scientific">Rhizobium ruizarguesonis</name>
    <dbReference type="NCBI Taxonomy" id="2081791"/>
    <lineage>
        <taxon>Bacteria</taxon>
        <taxon>Pseudomonadati</taxon>
        <taxon>Pseudomonadota</taxon>
        <taxon>Alphaproteobacteria</taxon>
        <taxon>Hyphomicrobiales</taxon>
        <taxon>Rhizobiaceae</taxon>
        <taxon>Rhizobium/Agrobacterium group</taxon>
        <taxon>Rhizobium</taxon>
    </lineage>
</organism>
<dbReference type="EMBL" id="SIMR01000006">
    <property type="protein sequence ID" value="TBC03044.1"/>
    <property type="molecule type" value="Genomic_DNA"/>
</dbReference>
<name>A0AB38HTQ9_9HYPH</name>
<accession>A0AB38HTQ9</accession>
<geneLocation type="plasmid" evidence="2">
    <name>pSM92_Rh12</name>
</geneLocation>
<feature type="domain" description="Thioredoxin" evidence="1">
    <location>
        <begin position="4"/>
        <end position="160"/>
    </location>
</feature>
<proteinExistence type="predicted"/>
<dbReference type="AlphaFoldDB" id="A0AB38HTQ9"/>
<dbReference type="InterPro" id="IPR013766">
    <property type="entry name" value="Thioredoxin_domain"/>
</dbReference>